<organism evidence="1 2">
    <name type="scientific">Scutellospora calospora</name>
    <dbReference type="NCBI Taxonomy" id="85575"/>
    <lineage>
        <taxon>Eukaryota</taxon>
        <taxon>Fungi</taxon>
        <taxon>Fungi incertae sedis</taxon>
        <taxon>Mucoromycota</taxon>
        <taxon>Glomeromycotina</taxon>
        <taxon>Glomeromycetes</taxon>
        <taxon>Diversisporales</taxon>
        <taxon>Gigasporaceae</taxon>
        <taxon>Scutellospora</taxon>
    </lineage>
</organism>
<name>A0ACA9LAP7_9GLOM</name>
<evidence type="ECO:0000313" key="2">
    <source>
        <dbReference type="Proteomes" id="UP000789860"/>
    </source>
</evidence>
<accession>A0ACA9LAP7</accession>
<keyword evidence="2" id="KW-1185">Reference proteome</keyword>
<reference evidence="1" key="1">
    <citation type="submission" date="2021-06" db="EMBL/GenBank/DDBJ databases">
        <authorList>
            <person name="Kallberg Y."/>
            <person name="Tangrot J."/>
            <person name="Rosling A."/>
        </authorList>
    </citation>
    <scope>NUCLEOTIDE SEQUENCE</scope>
    <source>
        <strain evidence="1">AU212A</strain>
    </source>
</reference>
<comment type="caution">
    <text evidence="1">The sequence shown here is derived from an EMBL/GenBank/DDBJ whole genome shotgun (WGS) entry which is preliminary data.</text>
</comment>
<gene>
    <name evidence="1" type="ORF">SCALOS_LOCUS3861</name>
</gene>
<evidence type="ECO:0000313" key="1">
    <source>
        <dbReference type="EMBL" id="CAG8515916.1"/>
    </source>
</evidence>
<dbReference type="EMBL" id="CAJVPM010004667">
    <property type="protein sequence ID" value="CAG8515916.1"/>
    <property type="molecule type" value="Genomic_DNA"/>
</dbReference>
<sequence length="495" mass="56516">MSLKDIRVVVGGFSYANKVNSEIITHDIWPNHVGQTKTNTALSYDIELNEVIDWGRSALAEKPKKRRKASQYPSNQSIQVELFKLHLGDIPNDEKPFLPNNLNYKRAIIDYLKELGIYNAELIETPDSQNLQFTTEPEAAAIYCINTMKECYSFPVGRSFLLVDCGGGTIDLTTRKLLKGNKLGEITERTGEFCGSAYVDKEFENFIKRIVGSSALKLLKDNHYSQFQFMIQEFCRLVKTVFTGNPEKFKTFELDFQEVCPAIQDYVKGTTRNQLEENDWIVDLDFYTVKAMFDPVISRIITLISLQLSNVHDCTAIFLVGGFSESKYLQNRIKSTFNYIPNILVPKEPVTAIARGAVQYGLHMETIKTRVLKYSYGVKVAFEWQPGDPPNRRTKLGRIFKFHQLANRGTIVKVDEEFSETFAPFTGKERTRSYKIYFTRKNVGKYCDEEGMKFLGELRIDSQDTSLGIDRPVLFSLRFGKMEIDATAVDKSSGQ</sequence>
<dbReference type="Proteomes" id="UP000789860">
    <property type="component" value="Unassembled WGS sequence"/>
</dbReference>
<protein>
    <submittedName>
        <fullName evidence="1">10583_t:CDS:1</fullName>
    </submittedName>
</protein>
<feature type="non-terminal residue" evidence="1">
    <location>
        <position position="495"/>
    </location>
</feature>
<proteinExistence type="predicted"/>